<reference evidence="1 2" key="1">
    <citation type="submission" date="2020-01" db="EMBL/GenBank/DDBJ databases">
        <title>Complete genome sequence of a human oral phylogroup 1 Treponema sp. strain ATCC 700766, originally isolated from periodontitis dental plaque.</title>
        <authorList>
            <person name="Chan Y."/>
            <person name="Huo Y.-B."/>
            <person name="Yu X.-L."/>
            <person name="Zeng H."/>
            <person name="Leung W.-K."/>
            <person name="Watt R.M."/>
        </authorList>
    </citation>
    <scope>NUCLEOTIDE SEQUENCE [LARGE SCALE GENOMIC DNA]</scope>
    <source>
        <strain evidence="1 2">OMZ 804</strain>
    </source>
</reference>
<dbReference type="RefSeq" id="WP_162663079.1">
    <property type="nucleotide sequence ID" value="NZ_CP048020.1"/>
</dbReference>
<gene>
    <name evidence="1" type="ORF">GWP43_04680</name>
</gene>
<evidence type="ECO:0000313" key="2">
    <source>
        <dbReference type="Proteomes" id="UP000464374"/>
    </source>
</evidence>
<dbReference type="KEGG" id="trz:GWP43_04680"/>
<proteinExistence type="predicted"/>
<dbReference type="Proteomes" id="UP000464374">
    <property type="component" value="Chromosome"/>
</dbReference>
<sequence>MLTFPLKKEWYEKIKSGEKTIEYREIKPYWTRRISLTVLKYGEHHWDFDKKPHIFDNFPAPCIFRLGYTKERLEAWITKIEVVDGRDTDLHIDKPVYAIHITNVTEVKQ</sequence>
<evidence type="ECO:0008006" key="3">
    <source>
        <dbReference type="Google" id="ProtNLM"/>
    </source>
</evidence>
<name>A0A6P1XZF4_9SPIR</name>
<protein>
    <recommendedName>
        <fullName evidence="3">ASCH domain-containing protein</fullName>
    </recommendedName>
</protein>
<evidence type="ECO:0000313" key="1">
    <source>
        <dbReference type="EMBL" id="QHX42857.1"/>
    </source>
</evidence>
<dbReference type="EMBL" id="CP048020">
    <property type="protein sequence ID" value="QHX42857.1"/>
    <property type="molecule type" value="Genomic_DNA"/>
</dbReference>
<organism evidence="1 2">
    <name type="scientific">Treponema vincentii</name>
    <dbReference type="NCBI Taxonomy" id="69710"/>
    <lineage>
        <taxon>Bacteria</taxon>
        <taxon>Pseudomonadati</taxon>
        <taxon>Spirochaetota</taxon>
        <taxon>Spirochaetia</taxon>
        <taxon>Spirochaetales</taxon>
        <taxon>Treponemataceae</taxon>
        <taxon>Treponema</taxon>
    </lineage>
</organism>
<dbReference type="AlphaFoldDB" id="A0A6P1XZF4"/>
<accession>A0A6P1XZF4</accession>